<evidence type="ECO:0000259" key="2">
    <source>
        <dbReference type="PROSITE" id="PS50901"/>
    </source>
</evidence>
<dbReference type="InterPro" id="IPR027417">
    <property type="entry name" value="P-loop_NTPase"/>
</dbReference>
<dbReference type="GO" id="GO:0005524">
    <property type="term" value="F:ATP binding"/>
    <property type="evidence" value="ECO:0007669"/>
    <property type="project" value="UniProtKB-UniRule"/>
</dbReference>
<dbReference type="InterPro" id="IPR002543">
    <property type="entry name" value="FtsK_dom"/>
</dbReference>
<dbReference type="AlphaFoldDB" id="A0A9X4SFZ8"/>
<comment type="caution">
    <text evidence="3">The sequence shown here is derived from an EMBL/GenBank/DDBJ whole genome shotgun (WGS) entry which is preliminary data.</text>
</comment>
<feature type="domain" description="FtsK" evidence="2">
    <location>
        <begin position="8"/>
        <end position="197"/>
    </location>
</feature>
<dbReference type="RefSeq" id="WP_279363078.1">
    <property type="nucleotide sequence ID" value="NZ_JAMWGA010000002.1"/>
</dbReference>
<evidence type="ECO:0000256" key="1">
    <source>
        <dbReference type="PROSITE-ProRule" id="PRU00289"/>
    </source>
</evidence>
<protein>
    <submittedName>
        <fullName evidence="3">FtsK/SpoIIIE domain-containing protein</fullName>
    </submittedName>
</protein>
<dbReference type="Gene3D" id="3.40.50.300">
    <property type="entry name" value="P-loop containing nucleotide triphosphate hydrolases"/>
    <property type="match status" value="1"/>
</dbReference>
<gene>
    <name evidence="3" type="ORF">NF708_04125</name>
</gene>
<keyword evidence="1" id="KW-0067">ATP-binding</keyword>
<dbReference type="SUPFAM" id="SSF52540">
    <property type="entry name" value="P-loop containing nucleoside triphosphate hydrolases"/>
    <property type="match status" value="1"/>
</dbReference>
<dbReference type="Proteomes" id="UP001153203">
    <property type="component" value="Unassembled WGS sequence"/>
</dbReference>
<reference evidence="3" key="1">
    <citation type="submission" date="2022-06" db="EMBL/GenBank/DDBJ databases">
        <title>Lactococcus from bovine mastitis in China.</title>
        <authorList>
            <person name="Lin Y."/>
            <person name="Han B."/>
        </authorList>
    </citation>
    <scope>NUCLEOTIDE SEQUENCE</scope>
    <source>
        <strain evidence="3">Hebei-B-39</strain>
    </source>
</reference>
<sequence>MDYRIKLTQTIIWDTAKNINALLAGARGSGKSWLSMYIALKLAHLGDDTQVQTQIFIIDFKQSDIFKLKKFLPDGRVAGTKEEIFEVLEKFVSLMKERAKFITENAEFGSTASSLGMPLYYLWYDEFGAVTPTLDTKEKKRHDELLAQIALLGRQYNFGILAIMQQASVGNSGLNSNIKEQFGLICHMGQAHKVAYKQTFGEGVEIPDIRLEAGQGLLQLQGITRNGTVQIFSAPDLTGLNLWEKFEKAFSNQNDNGYLTKITE</sequence>
<proteinExistence type="predicted"/>
<organism evidence="3 4">
    <name type="scientific">Lactococcus formosensis</name>
    <dbReference type="NCBI Taxonomy" id="1281486"/>
    <lineage>
        <taxon>Bacteria</taxon>
        <taxon>Bacillati</taxon>
        <taxon>Bacillota</taxon>
        <taxon>Bacilli</taxon>
        <taxon>Lactobacillales</taxon>
        <taxon>Streptococcaceae</taxon>
        <taxon>Lactococcus</taxon>
    </lineage>
</organism>
<keyword evidence="1" id="KW-0547">Nucleotide-binding</keyword>
<name>A0A9X4SFZ8_9LACT</name>
<dbReference type="GO" id="GO:0003677">
    <property type="term" value="F:DNA binding"/>
    <property type="evidence" value="ECO:0007669"/>
    <property type="project" value="InterPro"/>
</dbReference>
<feature type="binding site" evidence="1">
    <location>
        <begin position="25"/>
        <end position="32"/>
    </location>
    <ligand>
        <name>ATP</name>
        <dbReference type="ChEBI" id="CHEBI:30616"/>
    </ligand>
</feature>
<dbReference type="Pfam" id="PF01580">
    <property type="entry name" value="FtsK_SpoIIIE"/>
    <property type="match status" value="1"/>
</dbReference>
<dbReference type="EMBL" id="JAMWGI010000002">
    <property type="protein sequence ID" value="MDG6193191.1"/>
    <property type="molecule type" value="Genomic_DNA"/>
</dbReference>
<dbReference type="PROSITE" id="PS50901">
    <property type="entry name" value="FTSK"/>
    <property type="match status" value="1"/>
</dbReference>
<evidence type="ECO:0000313" key="4">
    <source>
        <dbReference type="Proteomes" id="UP001153203"/>
    </source>
</evidence>
<accession>A0A9X4SFZ8</accession>
<evidence type="ECO:0000313" key="3">
    <source>
        <dbReference type="EMBL" id="MDG6193191.1"/>
    </source>
</evidence>